<sequence length="166" mass="18026">MAGRGYLTVWQASRTSRERKAIPSQRKAISVRLHDRVIEYWIATVSLSATSEGYTGTLNAPQEPRGPPLTPENRKSLPRNEMNLCVLSADVLSLPEYCRRPRDTNPSFYAFEGFNSFKVSPPMTPAADRATGTLVTFAIIVLTGFGDLGLTVTLAGAVSFSDGVAS</sequence>
<name>A0AA39UB92_9AGAR</name>
<evidence type="ECO:0000313" key="2">
    <source>
        <dbReference type="EMBL" id="KAK0472365.1"/>
    </source>
</evidence>
<accession>A0AA39UB92</accession>
<dbReference type="EMBL" id="JAUEPR010000041">
    <property type="protein sequence ID" value="KAK0472365.1"/>
    <property type="molecule type" value="Genomic_DNA"/>
</dbReference>
<proteinExistence type="predicted"/>
<keyword evidence="3" id="KW-1185">Reference proteome</keyword>
<evidence type="ECO:0000313" key="3">
    <source>
        <dbReference type="Proteomes" id="UP001175227"/>
    </source>
</evidence>
<gene>
    <name evidence="2" type="ORF">IW261DRAFT_1570957</name>
</gene>
<feature type="region of interest" description="Disordered" evidence="1">
    <location>
        <begin position="53"/>
        <end position="76"/>
    </location>
</feature>
<reference evidence="2" key="1">
    <citation type="submission" date="2023-06" db="EMBL/GenBank/DDBJ databases">
        <authorList>
            <consortium name="Lawrence Berkeley National Laboratory"/>
            <person name="Ahrendt S."/>
            <person name="Sahu N."/>
            <person name="Indic B."/>
            <person name="Wong-Bajracharya J."/>
            <person name="Merenyi Z."/>
            <person name="Ke H.-M."/>
            <person name="Monk M."/>
            <person name="Kocsube S."/>
            <person name="Drula E."/>
            <person name="Lipzen A."/>
            <person name="Balint B."/>
            <person name="Henrissat B."/>
            <person name="Andreopoulos B."/>
            <person name="Martin F.M."/>
            <person name="Harder C.B."/>
            <person name="Rigling D."/>
            <person name="Ford K.L."/>
            <person name="Foster G.D."/>
            <person name="Pangilinan J."/>
            <person name="Papanicolaou A."/>
            <person name="Barry K."/>
            <person name="LaButti K."/>
            <person name="Viragh M."/>
            <person name="Koriabine M."/>
            <person name="Yan M."/>
            <person name="Riley R."/>
            <person name="Champramary S."/>
            <person name="Plett K.L."/>
            <person name="Tsai I.J."/>
            <person name="Slot J."/>
            <person name="Sipos G."/>
            <person name="Plett J."/>
            <person name="Nagy L.G."/>
            <person name="Grigoriev I.V."/>
        </authorList>
    </citation>
    <scope>NUCLEOTIDE SEQUENCE</scope>
    <source>
        <strain evidence="2">ICMP 16352</strain>
    </source>
</reference>
<dbReference type="Proteomes" id="UP001175227">
    <property type="component" value="Unassembled WGS sequence"/>
</dbReference>
<comment type="caution">
    <text evidence="2">The sequence shown here is derived from an EMBL/GenBank/DDBJ whole genome shotgun (WGS) entry which is preliminary data.</text>
</comment>
<protein>
    <submittedName>
        <fullName evidence="2">Uncharacterized protein</fullName>
    </submittedName>
</protein>
<organism evidence="2 3">
    <name type="scientific">Armillaria novae-zelandiae</name>
    <dbReference type="NCBI Taxonomy" id="153914"/>
    <lineage>
        <taxon>Eukaryota</taxon>
        <taxon>Fungi</taxon>
        <taxon>Dikarya</taxon>
        <taxon>Basidiomycota</taxon>
        <taxon>Agaricomycotina</taxon>
        <taxon>Agaricomycetes</taxon>
        <taxon>Agaricomycetidae</taxon>
        <taxon>Agaricales</taxon>
        <taxon>Marasmiineae</taxon>
        <taxon>Physalacriaceae</taxon>
        <taxon>Armillaria</taxon>
    </lineage>
</organism>
<evidence type="ECO:0000256" key="1">
    <source>
        <dbReference type="SAM" id="MobiDB-lite"/>
    </source>
</evidence>
<dbReference type="AlphaFoldDB" id="A0AA39UB92"/>